<evidence type="ECO:0000256" key="1">
    <source>
        <dbReference type="ARBA" id="ARBA00022490"/>
    </source>
</evidence>
<dbReference type="AlphaFoldDB" id="A0A937X7G3"/>
<keyword evidence="4" id="KW-0143">Chaperone</keyword>
<evidence type="ECO:0000256" key="4">
    <source>
        <dbReference type="HAMAP-Rule" id="MF_01185"/>
    </source>
</evidence>
<gene>
    <name evidence="4" type="primary">fliW</name>
    <name evidence="5" type="ORF">FJY75_03790</name>
</gene>
<keyword evidence="5" id="KW-0969">Cilium</keyword>
<comment type="similarity">
    <text evidence="4">Belongs to the FliW family.</text>
</comment>
<dbReference type="GO" id="GO:0044780">
    <property type="term" value="P:bacterial-type flagellum assembly"/>
    <property type="evidence" value="ECO:0007669"/>
    <property type="project" value="UniProtKB-UniRule"/>
</dbReference>
<protein>
    <recommendedName>
        <fullName evidence="4">Flagellar assembly factor FliW</fullName>
    </recommendedName>
</protein>
<proteinExistence type="inferred from homology"/>
<evidence type="ECO:0000313" key="5">
    <source>
        <dbReference type="EMBL" id="MBM3316955.1"/>
    </source>
</evidence>
<dbReference type="GO" id="GO:0006417">
    <property type="term" value="P:regulation of translation"/>
    <property type="evidence" value="ECO:0007669"/>
    <property type="project" value="UniProtKB-KW"/>
</dbReference>
<name>A0A937X7G3_UNCEI</name>
<comment type="caution">
    <text evidence="5">The sequence shown here is derived from an EMBL/GenBank/DDBJ whole genome shotgun (WGS) entry which is preliminary data.</text>
</comment>
<keyword evidence="1 4" id="KW-0963">Cytoplasm</keyword>
<reference evidence="5" key="1">
    <citation type="submission" date="2019-03" db="EMBL/GenBank/DDBJ databases">
        <title>Lake Tanganyika Metagenome-Assembled Genomes (MAGs).</title>
        <authorList>
            <person name="Tran P."/>
        </authorList>
    </citation>
    <scope>NUCLEOTIDE SEQUENCE</scope>
    <source>
        <strain evidence="5">M_DeepCast_400m_m2_100</strain>
    </source>
</reference>
<comment type="function">
    <text evidence="4">Acts as an anti-CsrA protein, binds CsrA and prevents it from repressing translation of its target genes, one of which is flagellin. Binds to flagellin and participates in the assembly of the flagellum.</text>
</comment>
<dbReference type="SUPFAM" id="SSF141457">
    <property type="entry name" value="BH3618-like"/>
    <property type="match status" value="1"/>
</dbReference>
<keyword evidence="5" id="KW-0282">Flagellum</keyword>
<keyword evidence="3 4" id="KW-0810">Translation regulation</keyword>
<dbReference type="HAMAP" id="MF_01185">
    <property type="entry name" value="FliW"/>
    <property type="match status" value="1"/>
</dbReference>
<evidence type="ECO:0000256" key="2">
    <source>
        <dbReference type="ARBA" id="ARBA00022795"/>
    </source>
</evidence>
<dbReference type="PANTHER" id="PTHR39190:SF1">
    <property type="entry name" value="FLAGELLAR ASSEMBLY FACTOR FLIW"/>
    <property type="match status" value="1"/>
</dbReference>
<evidence type="ECO:0000256" key="3">
    <source>
        <dbReference type="ARBA" id="ARBA00022845"/>
    </source>
</evidence>
<keyword evidence="5" id="KW-0966">Cell projection</keyword>
<keyword evidence="2 4" id="KW-1005">Bacterial flagellum biogenesis</keyword>
<dbReference type="InterPro" id="IPR024046">
    <property type="entry name" value="Flagellar_assmbl_FliW_dom_sf"/>
</dbReference>
<comment type="subunit">
    <text evidence="4">Interacts with translational regulator CsrA and flagellin(s).</text>
</comment>
<evidence type="ECO:0000313" key="6">
    <source>
        <dbReference type="Proteomes" id="UP000748308"/>
    </source>
</evidence>
<dbReference type="PANTHER" id="PTHR39190">
    <property type="entry name" value="FLAGELLAR ASSEMBLY FACTOR FLIW"/>
    <property type="match status" value="1"/>
</dbReference>
<dbReference type="GO" id="GO:0005737">
    <property type="term" value="C:cytoplasm"/>
    <property type="evidence" value="ECO:0007669"/>
    <property type="project" value="UniProtKB-SubCell"/>
</dbReference>
<accession>A0A937X7G3</accession>
<sequence length="155" mass="17025">MRIETRHWGIVEIPDDQVIHMPEGLLGFEDLRRFVLLDLEESRPFAWLLSADDPEISFAVADPRHFRSGDYPLHLSAADEDQLDLTAGDQPAVLVIAAVDASGRVTGNLRGPIVLNTRNRIARQLVTYGSSLPLRQPILTAWAAPEPGALPAKSA</sequence>
<dbReference type="EMBL" id="VGIY01000060">
    <property type="protein sequence ID" value="MBM3316955.1"/>
    <property type="molecule type" value="Genomic_DNA"/>
</dbReference>
<dbReference type="Proteomes" id="UP000748308">
    <property type="component" value="Unassembled WGS sequence"/>
</dbReference>
<organism evidence="5 6">
    <name type="scientific">Eiseniibacteriota bacterium</name>
    <dbReference type="NCBI Taxonomy" id="2212470"/>
    <lineage>
        <taxon>Bacteria</taxon>
        <taxon>Candidatus Eiseniibacteriota</taxon>
    </lineage>
</organism>
<comment type="subcellular location">
    <subcellularLocation>
        <location evidence="4">Cytoplasm</location>
    </subcellularLocation>
</comment>
<dbReference type="InterPro" id="IPR003775">
    <property type="entry name" value="Flagellar_assembly_factor_FliW"/>
</dbReference>
<dbReference type="Pfam" id="PF02623">
    <property type="entry name" value="FliW"/>
    <property type="match status" value="1"/>
</dbReference>
<dbReference type="Gene3D" id="2.30.290.10">
    <property type="entry name" value="BH3618-like"/>
    <property type="match status" value="1"/>
</dbReference>